<dbReference type="EMBL" id="LVJI01000015">
    <property type="protein sequence ID" value="OAB46583.1"/>
    <property type="molecule type" value="Genomic_DNA"/>
</dbReference>
<dbReference type="Proteomes" id="UP000077355">
    <property type="component" value="Unassembled WGS sequence"/>
</dbReference>
<dbReference type="InterPro" id="IPR017263">
    <property type="entry name" value="UCP037692"/>
</dbReference>
<reference evidence="1 2" key="1">
    <citation type="submission" date="2016-03" db="EMBL/GenBank/DDBJ databases">
        <title>Draft genome sequence of Paenibacillus antarcticus CECT 5836.</title>
        <authorList>
            <person name="Shin S.-K."/>
            <person name="Yi H."/>
        </authorList>
    </citation>
    <scope>NUCLEOTIDE SEQUENCE [LARGE SCALE GENOMIC DNA]</scope>
    <source>
        <strain evidence="1 2">CECT 5836</strain>
    </source>
</reference>
<keyword evidence="2" id="KW-1185">Reference proteome</keyword>
<protein>
    <submittedName>
        <fullName evidence="1">Uncharacterized protein</fullName>
    </submittedName>
</protein>
<organism evidence="1 2">
    <name type="scientific">Paenibacillus antarcticus</name>
    <dbReference type="NCBI Taxonomy" id="253703"/>
    <lineage>
        <taxon>Bacteria</taxon>
        <taxon>Bacillati</taxon>
        <taxon>Bacillota</taxon>
        <taxon>Bacilli</taxon>
        <taxon>Bacillales</taxon>
        <taxon>Paenibacillaceae</taxon>
        <taxon>Paenibacillus</taxon>
    </lineage>
</organism>
<accession>A0A168PAZ9</accession>
<dbReference type="OrthoDB" id="2602945at2"/>
<evidence type="ECO:0000313" key="1">
    <source>
        <dbReference type="EMBL" id="OAB46583.1"/>
    </source>
</evidence>
<sequence length="73" mass="8725">MIDDFKVKISLEGTINSHWHFTASKDGIDFNGHYDGGEIYWFRPIPEDHYRDQMEESIHDFMAHREPLDSEIR</sequence>
<dbReference type="RefSeq" id="WP_068649529.1">
    <property type="nucleotide sequence ID" value="NZ_CP043611.1"/>
</dbReference>
<dbReference type="AlphaFoldDB" id="A0A168PAZ9"/>
<dbReference type="Pfam" id="PF17277">
    <property type="entry name" value="DUF5342"/>
    <property type="match status" value="1"/>
</dbReference>
<comment type="caution">
    <text evidence="1">The sequence shown here is derived from an EMBL/GenBank/DDBJ whole genome shotgun (WGS) entry which is preliminary data.</text>
</comment>
<evidence type="ECO:0000313" key="2">
    <source>
        <dbReference type="Proteomes" id="UP000077355"/>
    </source>
</evidence>
<proteinExistence type="predicted"/>
<name>A0A168PAZ9_9BACL</name>
<gene>
    <name evidence="1" type="ORF">PBAT_11260</name>
</gene>